<comment type="subcellular location">
    <subcellularLocation>
        <location evidence="1">Cell projection</location>
        <location evidence="1">Cilium</location>
    </subcellularLocation>
</comment>
<dbReference type="FunCoup" id="A0A6J2XTY4">
    <property type="interactions" value="5"/>
</dbReference>
<gene>
    <name evidence="8" type="primary">LOC115881037</name>
</gene>
<feature type="compositionally biased region" description="Basic and acidic residues" evidence="5">
    <location>
        <begin position="44"/>
        <end position="57"/>
    </location>
</feature>
<dbReference type="KEGG" id="soy:115881037"/>
<proteinExistence type="predicted"/>
<keyword evidence="2 4" id="KW-0175">Coiled coil</keyword>
<dbReference type="Pfam" id="PF13870">
    <property type="entry name" value="CCDC113_CCDC96_CC"/>
    <property type="match status" value="1"/>
</dbReference>
<feature type="region of interest" description="Disordered" evidence="5">
    <location>
        <begin position="123"/>
        <end position="166"/>
    </location>
</feature>
<evidence type="ECO:0000256" key="5">
    <source>
        <dbReference type="SAM" id="MobiDB-lite"/>
    </source>
</evidence>
<feature type="compositionally biased region" description="Basic and acidic residues" evidence="5">
    <location>
        <begin position="24"/>
        <end position="36"/>
    </location>
</feature>
<protein>
    <submittedName>
        <fullName evidence="8">Coiled-coil domain-containing protein 96-like isoform X1</fullName>
    </submittedName>
</protein>
<sequence length="674" mass="79020">MSENIENTEEESTKNVETEQENEKEEKSLLHKDMHMDMLMGNFDETKKKEKMRKSDAELTEDTAGDTRSGYLETEEREENAAKSSAQEMLERSVSAIMDVDEERAILNTKSILKVDADFFENQDDPNETLSKITGMTDDIEEDERTQTSVVKFSESEVPRASNQVDKKPDFVDKRVSILRVEAEKSTRSIDSDGLMGSIAIIPEDEKNHRRKSKKSAASYNFESRIKLESLEDLFASFEVLTNGPDIVLEEEAPEEEEVSVFEEEEEPQMDRAPFYEKYEKFVEELPMQRMKNNLFHKKLAMHYKRKKMDYVVRETDVSYDTVKKYFKKLEAYGELLSLIGEEKARVYDEIRQIRKDRNVKTAELNETFKKMQQREAEVGYGLINTKTGHTIPDKHVERLVSRQNKNMQQVSSMRLTYIKLKVMIQEKMDEIKALEEVAPGLFLGDYDQMKVDNRSYADKIEEKDEELTRLRVKTVNITQVLAHLREKIAEFDNDLEDLIYENDMIEADYQGIRYQLNELKQKRDYYRHRINKMREESGLLTQPTLLKDMEQAFKDIEKETEHLRTLKDEHRKRSNQAKNVRKKMEDLMEVRKTHTRRKTHSIKLPTKPISGVAKKRESIDMGEATFYKGRPSLMMPVIDSSEFTALTTIKPRITFDRSRKSMGKHNLVRRKIG</sequence>
<feature type="region of interest" description="Disordered" evidence="5">
    <location>
        <begin position="1"/>
        <end position="88"/>
    </location>
</feature>
<keyword evidence="3" id="KW-0966">Cell projection</keyword>
<dbReference type="GO" id="GO:0060271">
    <property type="term" value="P:cilium assembly"/>
    <property type="evidence" value="ECO:0007669"/>
    <property type="project" value="TreeGrafter"/>
</dbReference>
<dbReference type="GO" id="GO:0005930">
    <property type="term" value="C:axoneme"/>
    <property type="evidence" value="ECO:0007669"/>
    <property type="project" value="TreeGrafter"/>
</dbReference>
<dbReference type="RefSeq" id="XP_030754255.1">
    <property type="nucleotide sequence ID" value="XM_030898395.1"/>
</dbReference>
<evidence type="ECO:0000313" key="7">
    <source>
        <dbReference type="Proteomes" id="UP000504635"/>
    </source>
</evidence>
<evidence type="ECO:0000256" key="3">
    <source>
        <dbReference type="ARBA" id="ARBA00023273"/>
    </source>
</evidence>
<dbReference type="GO" id="GO:0036064">
    <property type="term" value="C:ciliary basal body"/>
    <property type="evidence" value="ECO:0007669"/>
    <property type="project" value="TreeGrafter"/>
</dbReference>
<evidence type="ECO:0000259" key="6">
    <source>
        <dbReference type="Pfam" id="PF13870"/>
    </source>
</evidence>
<evidence type="ECO:0000256" key="2">
    <source>
        <dbReference type="ARBA" id="ARBA00023054"/>
    </source>
</evidence>
<reference evidence="8" key="1">
    <citation type="submission" date="2025-08" db="UniProtKB">
        <authorList>
            <consortium name="RefSeq"/>
        </authorList>
    </citation>
    <scope>IDENTIFICATION</scope>
    <source>
        <tissue evidence="8">Gonads</tissue>
    </source>
</reference>
<organism evidence="7 8">
    <name type="scientific">Sitophilus oryzae</name>
    <name type="common">Rice weevil</name>
    <name type="synonym">Curculio oryzae</name>
    <dbReference type="NCBI Taxonomy" id="7048"/>
    <lineage>
        <taxon>Eukaryota</taxon>
        <taxon>Metazoa</taxon>
        <taxon>Ecdysozoa</taxon>
        <taxon>Arthropoda</taxon>
        <taxon>Hexapoda</taxon>
        <taxon>Insecta</taxon>
        <taxon>Pterygota</taxon>
        <taxon>Neoptera</taxon>
        <taxon>Endopterygota</taxon>
        <taxon>Coleoptera</taxon>
        <taxon>Polyphaga</taxon>
        <taxon>Cucujiformia</taxon>
        <taxon>Curculionidae</taxon>
        <taxon>Dryophthorinae</taxon>
        <taxon>Sitophilus</taxon>
    </lineage>
</organism>
<evidence type="ECO:0000313" key="8">
    <source>
        <dbReference type="RefSeq" id="XP_030754255.1"/>
    </source>
</evidence>
<feature type="coiled-coil region" evidence="4">
    <location>
        <begin position="418"/>
        <end position="598"/>
    </location>
</feature>
<evidence type="ECO:0000256" key="1">
    <source>
        <dbReference type="ARBA" id="ARBA00004138"/>
    </source>
</evidence>
<dbReference type="GeneID" id="115881037"/>
<accession>A0A6J2XTY4</accession>
<evidence type="ECO:0000256" key="4">
    <source>
        <dbReference type="SAM" id="Coils"/>
    </source>
</evidence>
<dbReference type="PANTHER" id="PTHR15654:SF1">
    <property type="entry name" value="COILED-COIL DOMAIN-CONTAINING PROTEIN 96"/>
    <property type="match status" value="1"/>
</dbReference>
<dbReference type="AlphaFoldDB" id="A0A6J2XTY4"/>
<dbReference type="Proteomes" id="UP000504635">
    <property type="component" value="Unplaced"/>
</dbReference>
<dbReference type="OrthoDB" id="10254794at2759"/>
<dbReference type="InterPro" id="IPR051885">
    <property type="entry name" value="CC_CF"/>
</dbReference>
<dbReference type="InParanoid" id="A0A6J2XTY4"/>
<feature type="compositionally biased region" description="Acidic residues" evidence="5">
    <location>
        <begin position="1"/>
        <end position="10"/>
    </location>
</feature>
<feature type="domain" description="CCDC113/CCDC96 coiled-coil" evidence="6">
    <location>
        <begin position="408"/>
        <end position="577"/>
    </location>
</feature>
<dbReference type="InterPro" id="IPR025254">
    <property type="entry name" value="CCDC113/CCDC96_CC"/>
</dbReference>
<keyword evidence="7" id="KW-1185">Reference proteome</keyword>
<dbReference type="PANTHER" id="PTHR15654">
    <property type="entry name" value="COILED-COIL DOMAIN-CONTAINING PROTEIN 113-RELATED"/>
    <property type="match status" value="1"/>
</dbReference>
<name>A0A6J2XTY4_SITOR</name>